<dbReference type="RefSeq" id="WP_061780302.1">
    <property type="nucleotide sequence ID" value="NZ_CBCRYR010000003.1"/>
</dbReference>
<dbReference type="InterPro" id="IPR040677">
    <property type="entry name" value="LPD7"/>
</dbReference>
<sequence>MSGANSIVRDDRMPVVPAEPAGFELPPALAGRYDVRVVDGADGEQRIGLFRPTDRDGPSIEITNDRIVARSEDAETVAALVTIAQHSGWDRIAVDGSPEFRQAVWEAATREGLRVSGYDPSFNEQERVEQARRASKERRERDAQQGAAAPPRIDIVGETHPKAAMTPPEADGRGALRDDDGNALSSGDRKLLLTVSRHIEDRKSLDAPLRPGMDAFDRDVRSERLDHNREAVNTSLERALESPTLAAAFEQVGYGPDRLRSLDMVDESHGEIADAIARVRSGMHRETPHLEASEPQRATSAIADELEDAARTKHSAAGSGTLIDREPTVGERQDRDASARQRESEELAEIFLNGTIDRVSADPRLAGAREAQAAMELHIGEVFGGDAGRMATANLESRQMISDVLRRGFEVSVREPTPVRQVEPIQIRSDMER</sequence>
<feature type="compositionally biased region" description="Basic and acidic residues" evidence="1">
    <location>
        <begin position="323"/>
        <end position="343"/>
    </location>
</feature>
<feature type="region of interest" description="Disordered" evidence="1">
    <location>
        <begin position="308"/>
        <end position="343"/>
    </location>
</feature>
<dbReference type="Proteomes" id="UP000536441">
    <property type="component" value="Unassembled WGS sequence"/>
</dbReference>
<feature type="domain" description="Large polyvalent protein-associated" evidence="2">
    <location>
        <begin position="50"/>
        <end position="131"/>
    </location>
</feature>
<keyword evidence="4" id="KW-1185">Reference proteome</keyword>
<proteinExistence type="predicted"/>
<accession>A0A7Y6EII4</accession>
<comment type="caution">
    <text evidence="3">The sequence shown here is derived from an EMBL/GenBank/DDBJ whole genome shotgun (WGS) entry which is preliminary data.</text>
</comment>
<name>A0A7Y6EII4_9SPHN</name>
<evidence type="ECO:0000259" key="2">
    <source>
        <dbReference type="Pfam" id="PF18821"/>
    </source>
</evidence>
<dbReference type="Pfam" id="PF18821">
    <property type="entry name" value="LPD7"/>
    <property type="match status" value="1"/>
</dbReference>
<dbReference type="AlphaFoldDB" id="A0A7Y6EII4"/>
<reference evidence="3 4" key="1">
    <citation type="submission" date="2020-05" db="EMBL/GenBank/DDBJ databases">
        <title>Genome Sequencing of Type Strains.</title>
        <authorList>
            <person name="Lemaire J.F."/>
            <person name="Inderbitzin P."/>
            <person name="Gregorio O.A."/>
            <person name="Collins S.B."/>
            <person name="Wespe N."/>
            <person name="Knight-Connoni V."/>
        </authorList>
    </citation>
    <scope>NUCLEOTIDE SEQUENCE [LARGE SCALE GENOMIC DNA]</scope>
    <source>
        <strain evidence="3 4">DSM 100049</strain>
    </source>
</reference>
<evidence type="ECO:0000256" key="1">
    <source>
        <dbReference type="SAM" id="MobiDB-lite"/>
    </source>
</evidence>
<feature type="region of interest" description="Disordered" evidence="1">
    <location>
        <begin position="116"/>
        <end position="186"/>
    </location>
</feature>
<feature type="compositionally biased region" description="Basic and acidic residues" evidence="1">
    <location>
        <begin position="124"/>
        <end position="143"/>
    </location>
</feature>
<gene>
    <name evidence="3" type="ORF">HP438_14465</name>
</gene>
<evidence type="ECO:0000313" key="4">
    <source>
        <dbReference type="Proteomes" id="UP000536441"/>
    </source>
</evidence>
<feature type="compositionally biased region" description="Basic and acidic residues" evidence="1">
    <location>
        <begin position="170"/>
        <end position="180"/>
    </location>
</feature>
<organism evidence="3 4">
    <name type="scientific">Sphingomonas zeae</name>
    <dbReference type="NCBI Taxonomy" id="1646122"/>
    <lineage>
        <taxon>Bacteria</taxon>
        <taxon>Pseudomonadati</taxon>
        <taxon>Pseudomonadota</taxon>
        <taxon>Alphaproteobacteria</taxon>
        <taxon>Sphingomonadales</taxon>
        <taxon>Sphingomonadaceae</taxon>
        <taxon>Sphingomonas</taxon>
    </lineage>
</organism>
<protein>
    <recommendedName>
        <fullName evidence="2">Large polyvalent protein-associated domain-containing protein</fullName>
    </recommendedName>
</protein>
<dbReference type="EMBL" id="JABMCH010000067">
    <property type="protein sequence ID" value="NUU48172.1"/>
    <property type="molecule type" value="Genomic_DNA"/>
</dbReference>
<evidence type="ECO:0000313" key="3">
    <source>
        <dbReference type="EMBL" id="NUU48172.1"/>
    </source>
</evidence>
<dbReference type="GeneID" id="78486556"/>